<keyword evidence="2" id="KW-0812">Transmembrane</keyword>
<organism evidence="3">
    <name type="scientific">Medioppia subpectinata</name>
    <dbReference type="NCBI Taxonomy" id="1979941"/>
    <lineage>
        <taxon>Eukaryota</taxon>
        <taxon>Metazoa</taxon>
        <taxon>Ecdysozoa</taxon>
        <taxon>Arthropoda</taxon>
        <taxon>Chelicerata</taxon>
        <taxon>Arachnida</taxon>
        <taxon>Acari</taxon>
        <taxon>Acariformes</taxon>
        <taxon>Sarcoptiformes</taxon>
        <taxon>Oribatida</taxon>
        <taxon>Brachypylina</taxon>
        <taxon>Oppioidea</taxon>
        <taxon>Oppiidae</taxon>
        <taxon>Medioppia</taxon>
    </lineage>
</organism>
<evidence type="ECO:0000256" key="1">
    <source>
        <dbReference type="SAM" id="MobiDB-lite"/>
    </source>
</evidence>
<feature type="region of interest" description="Disordered" evidence="1">
    <location>
        <begin position="1"/>
        <end position="54"/>
    </location>
</feature>
<keyword evidence="2" id="KW-1133">Transmembrane helix</keyword>
<evidence type="ECO:0000256" key="2">
    <source>
        <dbReference type="SAM" id="Phobius"/>
    </source>
</evidence>
<protein>
    <submittedName>
        <fullName evidence="3">Uncharacterized protein</fullName>
    </submittedName>
</protein>
<dbReference type="AlphaFoldDB" id="A0A7R9Q6S0"/>
<gene>
    <name evidence="3" type="ORF">OSB1V03_LOCUS14873</name>
</gene>
<evidence type="ECO:0000313" key="3">
    <source>
        <dbReference type="EMBL" id="CAD7634477.1"/>
    </source>
</evidence>
<feature type="compositionally biased region" description="Basic and acidic residues" evidence="1">
    <location>
        <begin position="7"/>
        <end position="32"/>
    </location>
</feature>
<feature type="transmembrane region" description="Helical" evidence="2">
    <location>
        <begin position="116"/>
        <end position="136"/>
    </location>
</feature>
<keyword evidence="2" id="KW-0472">Membrane</keyword>
<dbReference type="Proteomes" id="UP000759131">
    <property type="component" value="Unassembled WGS sequence"/>
</dbReference>
<reference evidence="3" key="1">
    <citation type="submission" date="2020-11" db="EMBL/GenBank/DDBJ databases">
        <authorList>
            <person name="Tran Van P."/>
        </authorList>
    </citation>
    <scope>NUCLEOTIDE SEQUENCE</scope>
</reference>
<feature type="transmembrane region" description="Helical" evidence="2">
    <location>
        <begin position="87"/>
        <end position="110"/>
    </location>
</feature>
<dbReference type="OrthoDB" id="10561052at2759"/>
<keyword evidence="4" id="KW-1185">Reference proteome</keyword>
<dbReference type="EMBL" id="CAJPIZ010014726">
    <property type="protein sequence ID" value="CAG2114907.1"/>
    <property type="molecule type" value="Genomic_DNA"/>
</dbReference>
<accession>A0A7R9Q6S0</accession>
<dbReference type="EMBL" id="OC869301">
    <property type="protein sequence ID" value="CAD7634477.1"/>
    <property type="molecule type" value="Genomic_DNA"/>
</dbReference>
<proteinExistence type="predicted"/>
<sequence>MNESNECENRLMDETGNETRRKSYGTDDKDIDAGAAGHTSSGADPEGVPQLAGPHRPSIATRIRHFNAPEDHISFIDRLMSLIFDSIWGIIFLFIANVLQVICIITGSVYINDCPLSPAIPAVLIVNGAMNVLICVTETF</sequence>
<name>A0A7R9Q6S0_9ACAR</name>
<evidence type="ECO:0000313" key="4">
    <source>
        <dbReference type="Proteomes" id="UP000759131"/>
    </source>
</evidence>